<keyword evidence="3" id="KW-0975">Bacterial flagellum</keyword>
<evidence type="ECO:0000313" key="7">
    <source>
        <dbReference type="Proteomes" id="UP000184389"/>
    </source>
</evidence>
<dbReference type="STRING" id="1123281.SAMN02745180_00274"/>
<keyword evidence="6" id="KW-0969">Cilium</keyword>
<dbReference type="InterPro" id="IPR046358">
    <property type="entry name" value="Flagellin_C"/>
</dbReference>
<comment type="similarity">
    <text evidence="2">Belongs to the bacterial flagellin family.</text>
</comment>
<dbReference type="InterPro" id="IPR013384">
    <property type="entry name" value="Flagell_FlgL"/>
</dbReference>
<reference evidence="6 7" key="1">
    <citation type="submission" date="2016-11" db="EMBL/GenBank/DDBJ databases">
        <authorList>
            <person name="Jaros S."/>
            <person name="Januszkiewicz K."/>
            <person name="Wedrychowicz H."/>
        </authorList>
    </citation>
    <scope>NUCLEOTIDE SEQUENCE [LARGE SCALE GENOMIC DNA]</scope>
    <source>
        <strain evidence="6 7">DSM 13106</strain>
    </source>
</reference>
<dbReference type="RefSeq" id="WP_072742730.1">
    <property type="nucleotide sequence ID" value="NZ_FQXR01000002.1"/>
</dbReference>
<dbReference type="EMBL" id="FQXR01000002">
    <property type="protein sequence ID" value="SHH41800.1"/>
    <property type="molecule type" value="Genomic_DNA"/>
</dbReference>
<dbReference type="Proteomes" id="UP000184389">
    <property type="component" value="Unassembled WGS sequence"/>
</dbReference>
<feature type="domain" description="Flagellin N-terminal" evidence="4">
    <location>
        <begin position="3"/>
        <end position="140"/>
    </location>
</feature>
<organism evidence="6 7">
    <name type="scientific">Sporanaerobacter acetigenes DSM 13106</name>
    <dbReference type="NCBI Taxonomy" id="1123281"/>
    <lineage>
        <taxon>Bacteria</taxon>
        <taxon>Bacillati</taxon>
        <taxon>Bacillota</taxon>
        <taxon>Tissierellia</taxon>
        <taxon>Tissierellales</taxon>
        <taxon>Sporanaerobacteraceae</taxon>
        <taxon>Sporanaerobacter</taxon>
    </lineage>
</organism>
<keyword evidence="7" id="KW-1185">Reference proteome</keyword>
<dbReference type="OrthoDB" id="9758307at2"/>
<dbReference type="AlphaFoldDB" id="A0A1M5STI9"/>
<name>A0A1M5STI9_9FIRM</name>
<evidence type="ECO:0000259" key="5">
    <source>
        <dbReference type="Pfam" id="PF00700"/>
    </source>
</evidence>
<dbReference type="GO" id="GO:0005198">
    <property type="term" value="F:structural molecule activity"/>
    <property type="evidence" value="ECO:0007669"/>
    <property type="project" value="InterPro"/>
</dbReference>
<protein>
    <submittedName>
        <fullName evidence="6">Flagellar hook-associated protein 3 FlgL</fullName>
    </submittedName>
</protein>
<dbReference type="Pfam" id="PF00700">
    <property type="entry name" value="Flagellin_C"/>
    <property type="match status" value="1"/>
</dbReference>
<dbReference type="PANTHER" id="PTHR42792">
    <property type="entry name" value="FLAGELLIN"/>
    <property type="match status" value="1"/>
</dbReference>
<dbReference type="GO" id="GO:0009424">
    <property type="term" value="C:bacterial-type flagellum hook"/>
    <property type="evidence" value="ECO:0007669"/>
    <property type="project" value="InterPro"/>
</dbReference>
<evidence type="ECO:0000256" key="2">
    <source>
        <dbReference type="ARBA" id="ARBA00005709"/>
    </source>
</evidence>
<evidence type="ECO:0000313" key="6">
    <source>
        <dbReference type="EMBL" id="SHH41800.1"/>
    </source>
</evidence>
<dbReference type="NCBIfam" id="TIGR02550">
    <property type="entry name" value="flagell_flgL"/>
    <property type="match status" value="1"/>
</dbReference>
<dbReference type="InterPro" id="IPR001492">
    <property type="entry name" value="Flagellin"/>
</dbReference>
<evidence type="ECO:0000256" key="3">
    <source>
        <dbReference type="ARBA" id="ARBA00023143"/>
    </source>
</evidence>
<dbReference type="InterPro" id="IPR001029">
    <property type="entry name" value="Flagellin_N"/>
</dbReference>
<gene>
    <name evidence="6" type="ORF">SAMN02745180_00274</name>
</gene>
<dbReference type="PANTHER" id="PTHR42792:SF1">
    <property type="entry name" value="FLAGELLAR HOOK-ASSOCIATED PROTEIN 3"/>
    <property type="match status" value="1"/>
</dbReference>
<keyword evidence="6" id="KW-0966">Cell projection</keyword>
<dbReference type="Gene3D" id="1.20.1330.10">
    <property type="entry name" value="f41 fragment of flagellin, N-terminal domain"/>
    <property type="match status" value="1"/>
</dbReference>
<evidence type="ECO:0000259" key="4">
    <source>
        <dbReference type="Pfam" id="PF00669"/>
    </source>
</evidence>
<dbReference type="SUPFAM" id="SSF64518">
    <property type="entry name" value="Phase 1 flagellin"/>
    <property type="match status" value="1"/>
</dbReference>
<keyword evidence="6" id="KW-0282">Flagellum</keyword>
<accession>A0A1M5STI9</accession>
<evidence type="ECO:0000256" key="1">
    <source>
        <dbReference type="ARBA" id="ARBA00004365"/>
    </source>
</evidence>
<proteinExistence type="inferred from homology"/>
<feature type="domain" description="Flagellin C-terminal" evidence="5">
    <location>
        <begin position="231"/>
        <end position="312"/>
    </location>
</feature>
<dbReference type="GO" id="GO:0071973">
    <property type="term" value="P:bacterial-type flagellum-dependent cell motility"/>
    <property type="evidence" value="ECO:0007669"/>
    <property type="project" value="InterPro"/>
</dbReference>
<comment type="subcellular location">
    <subcellularLocation>
        <location evidence="1">Bacterial flagellum</location>
    </subcellularLocation>
</comment>
<dbReference type="Pfam" id="PF00669">
    <property type="entry name" value="Flagellin_N"/>
    <property type="match status" value="1"/>
</dbReference>
<sequence>MRITNNMLISNTLFNLNENLGRLEKLNQQMDTQKKFSVPSDDPIGASKSLKFYTDLSKIEQYKRNVKDATSWMTETESALIEIGEVLDRADKLAVQMANGTYSEDDLKKTKEEVAQLKEHLVQISNTTYAGRYIFSGYKTDKELLGKDGKYKIDLSNTEVVEYNVGVSEDIKVNTVGMRVFGVGTDDDNPGYNADSSDNTKESYLISVFDKFEKALNGEVDKGEIDKTLGRIKTCMDQVLSVRAEVGAKINRLNLTQKKLDSQVLSTKSLISYNEDIDLAEVSIKLKTEENVYRASLAVGARIIQPSLVDFLR</sequence>